<dbReference type="EMBL" id="JABFXE010000651">
    <property type="protein sequence ID" value="NUQ89867.1"/>
    <property type="molecule type" value="Genomic_DNA"/>
</dbReference>
<sequence>MPHHHETHSHRHGEAIEGRHSRHYNRLARLLMKPQYRRIAADIASSAPHGATVLDIGTGPGLLLRSLATTRPDLRLTGIDLAQDMIDHASNNLADLRVDLRAADVANLPFEDDTFDLVVTTYSSHHWGDPATAATEIRRVLRLEGRLLNYDFERAPFKSLETALPQTSRTKFRAPWSLVMKTIRFEARSPMIEQ</sequence>
<accession>A0A850CD47</accession>
<dbReference type="CDD" id="cd02440">
    <property type="entry name" value="AdoMet_MTases"/>
    <property type="match status" value="1"/>
</dbReference>
<feature type="domain" description="Methyltransferase type 11" evidence="1">
    <location>
        <begin position="54"/>
        <end position="148"/>
    </location>
</feature>
<dbReference type="GO" id="GO:0008757">
    <property type="term" value="F:S-adenosylmethionine-dependent methyltransferase activity"/>
    <property type="evidence" value="ECO:0007669"/>
    <property type="project" value="InterPro"/>
</dbReference>
<dbReference type="InterPro" id="IPR029063">
    <property type="entry name" value="SAM-dependent_MTases_sf"/>
</dbReference>
<dbReference type="AlphaFoldDB" id="A0A850CD47"/>
<evidence type="ECO:0000313" key="2">
    <source>
        <dbReference type="EMBL" id="NUQ89867.1"/>
    </source>
</evidence>
<organism evidence="2 3">
    <name type="scientific">Glycomyces artemisiae</name>
    <dbReference type="NCBI Taxonomy" id="1076443"/>
    <lineage>
        <taxon>Bacteria</taxon>
        <taxon>Bacillati</taxon>
        <taxon>Actinomycetota</taxon>
        <taxon>Actinomycetes</taxon>
        <taxon>Glycomycetales</taxon>
        <taxon>Glycomycetaceae</taxon>
        <taxon>Glycomyces</taxon>
    </lineage>
</organism>
<comment type="caution">
    <text evidence="2">The sequence shown here is derived from an EMBL/GenBank/DDBJ whole genome shotgun (WGS) entry which is preliminary data.</text>
</comment>
<dbReference type="Gene3D" id="3.40.50.150">
    <property type="entry name" value="Vaccinia Virus protein VP39"/>
    <property type="match status" value="1"/>
</dbReference>
<keyword evidence="2" id="KW-0489">Methyltransferase</keyword>
<dbReference type="GO" id="GO:0032259">
    <property type="term" value="P:methylation"/>
    <property type="evidence" value="ECO:0007669"/>
    <property type="project" value="UniProtKB-KW"/>
</dbReference>
<dbReference type="PANTHER" id="PTHR43591">
    <property type="entry name" value="METHYLTRANSFERASE"/>
    <property type="match status" value="1"/>
</dbReference>
<dbReference type="Proteomes" id="UP000574690">
    <property type="component" value="Unassembled WGS sequence"/>
</dbReference>
<evidence type="ECO:0000313" key="3">
    <source>
        <dbReference type="Proteomes" id="UP000574690"/>
    </source>
</evidence>
<dbReference type="InterPro" id="IPR013216">
    <property type="entry name" value="Methyltransf_11"/>
</dbReference>
<protein>
    <submittedName>
        <fullName evidence="2">Class I SAM-dependent methyltransferase</fullName>
    </submittedName>
</protein>
<dbReference type="SUPFAM" id="SSF53335">
    <property type="entry name" value="S-adenosyl-L-methionine-dependent methyltransferases"/>
    <property type="match status" value="1"/>
</dbReference>
<dbReference type="Pfam" id="PF08241">
    <property type="entry name" value="Methyltransf_11"/>
    <property type="match status" value="1"/>
</dbReference>
<name>A0A850CD47_9ACTN</name>
<gene>
    <name evidence="2" type="ORF">HOQ43_15575</name>
</gene>
<proteinExistence type="predicted"/>
<keyword evidence="2" id="KW-0808">Transferase</keyword>
<evidence type="ECO:0000259" key="1">
    <source>
        <dbReference type="Pfam" id="PF08241"/>
    </source>
</evidence>
<reference evidence="2 3" key="1">
    <citation type="submission" date="2020-05" db="EMBL/GenBank/DDBJ databases">
        <title>DNA-SIP metagenomic assembled genomes.</title>
        <authorList>
            <person name="Yu J."/>
        </authorList>
    </citation>
    <scope>NUCLEOTIDE SEQUENCE [LARGE SCALE GENOMIC DNA]</scope>
    <source>
        <strain evidence="2">Bin5.27</strain>
    </source>
</reference>